<dbReference type="Proteomes" id="UP000274504">
    <property type="component" value="Unassembled WGS sequence"/>
</dbReference>
<proteinExistence type="inferred from homology"/>
<organism evidence="6">
    <name type="scientific">Hymenolepis diminuta</name>
    <name type="common">Rat tapeworm</name>
    <dbReference type="NCBI Taxonomy" id="6216"/>
    <lineage>
        <taxon>Eukaryota</taxon>
        <taxon>Metazoa</taxon>
        <taxon>Spiralia</taxon>
        <taxon>Lophotrochozoa</taxon>
        <taxon>Platyhelminthes</taxon>
        <taxon>Cestoda</taxon>
        <taxon>Eucestoda</taxon>
        <taxon>Cyclophyllidea</taxon>
        <taxon>Hymenolepididae</taxon>
        <taxon>Hymenolepis</taxon>
    </lineage>
</organism>
<reference evidence="4 5" key="2">
    <citation type="submission" date="2018-11" db="EMBL/GenBank/DDBJ databases">
        <authorList>
            <consortium name="Pathogen Informatics"/>
        </authorList>
    </citation>
    <scope>NUCLEOTIDE SEQUENCE [LARGE SCALE GENOMIC DNA]</scope>
</reference>
<feature type="compositionally biased region" description="Gly residues" evidence="3">
    <location>
        <begin position="541"/>
        <end position="562"/>
    </location>
</feature>
<dbReference type="InterPro" id="IPR027417">
    <property type="entry name" value="P-loop_NTPase"/>
</dbReference>
<evidence type="ECO:0000256" key="3">
    <source>
        <dbReference type="SAM" id="MobiDB-lite"/>
    </source>
</evidence>
<dbReference type="InterPro" id="IPR051641">
    <property type="entry name" value="RGK_GTP-binding_reg"/>
</dbReference>
<dbReference type="WBParaSite" id="HDID_0000297101-mRNA-1">
    <property type="protein sequence ID" value="HDID_0000297101-mRNA-1"/>
    <property type="gene ID" value="HDID_0000297101"/>
</dbReference>
<evidence type="ECO:0000313" key="5">
    <source>
        <dbReference type="Proteomes" id="UP000274504"/>
    </source>
</evidence>
<feature type="region of interest" description="Disordered" evidence="3">
    <location>
        <begin position="266"/>
        <end position="291"/>
    </location>
</feature>
<dbReference type="GO" id="GO:0003924">
    <property type="term" value="F:GTPase activity"/>
    <property type="evidence" value="ECO:0007669"/>
    <property type="project" value="InterPro"/>
</dbReference>
<dbReference type="OrthoDB" id="5239715at2759"/>
<feature type="compositionally biased region" description="Polar residues" evidence="3">
    <location>
        <begin position="148"/>
        <end position="158"/>
    </location>
</feature>
<dbReference type="Pfam" id="PF00071">
    <property type="entry name" value="Ras"/>
    <property type="match status" value="1"/>
</dbReference>
<sequence>MVISPDQRKLNNNYVSLAPIENQDDTFRRAYSTRRVLPSVQVSEAALSRAKSLRVANKNHQKLEGSRGMNTPPYPDGGQRPYRHSSASRSRGNLNRYRQSTIAASSVTPPNSNVAPRLSPNLNLRGETRHQPRSVRTVEKSEQRTRRQLPSTTMVSNNTKLDDKDEIESVASTLDDFDYFCSISYSANSKIASNYSQESTQTRRQRMKGMRSHSMLHPNESFGDYQSNSSSSNTAGSGEDYHVDRKSISRTLTTYNQDVLEDLTPKRLSGNASRNNSYVSLTQSSRASYSPARVPITPQPPPHITPGSGETPLGAAISQEALDADDPDLVEFKVQVLGSPSVGKSTICQRLANLNGGENDDFNDDTDDEYQTLSVKATLNGKVFNVGFTETLIYAAEDSMNIEIQECVDAFVVVYAIDDESTFEYARRLLQVLRDSIKENSLPPAGFILVGNKSDLVRGREVPTEEGNQVATSMKAKFIEVSAVLDHKIPELLLTIITHLRELEEAKSHRPKGPPTNEMWATSRKISVKMSAKGLAKGGDESGGGHSGISSGHGGGQVGMGAIGDARPGKKPAKKEIVKFFKKRFSKSVMEDSVGGRETGG</sequence>
<gene>
    <name evidence="4" type="ORF">HDID_LOCUS2969</name>
</gene>
<dbReference type="SUPFAM" id="SSF52540">
    <property type="entry name" value="P-loop containing nucleoside triphosphate hydrolases"/>
    <property type="match status" value="1"/>
</dbReference>
<feature type="compositionally biased region" description="Polar residues" evidence="3">
    <location>
        <begin position="270"/>
        <end position="288"/>
    </location>
</feature>
<protein>
    <submittedName>
        <fullName evidence="6">GTP-binding protein REM 1</fullName>
    </submittedName>
</protein>
<keyword evidence="2" id="KW-0597">Phosphoprotein</keyword>
<dbReference type="AlphaFoldDB" id="A0A0R3SE12"/>
<reference evidence="6" key="1">
    <citation type="submission" date="2017-02" db="UniProtKB">
        <authorList>
            <consortium name="WormBaseParasite"/>
        </authorList>
    </citation>
    <scope>IDENTIFICATION</scope>
</reference>
<evidence type="ECO:0000313" key="4">
    <source>
        <dbReference type="EMBL" id="VDL24770.1"/>
    </source>
</evidence>
<evidence type="ECO:0000256" key="1">
    <source>
        <dbReference type="ARBA" id="ARBA00008846"/>
    </source>
</evidence>
<feature type="compositionally biased region" description="Polar residues" evidence="3">
    <location>
        <begin position="85"/>
        <end position="114"/>
    </location>
</feature>
<dbReference type="PANTHER" id="PTHR45775">
    <property type="entry name" value="RAD, GEM/KIR FAMILY MEMBER 2, ISOFORM C"/>
    <property type="match status" value="1"/>
</dbReference>
<feature type="compositionally biased region" description="Basic and acidic residues" evidence="3">
    <location>
        <begin position="126"/>
        <end position="145"/>
    </location>
</feature>
<evidence type="ECO:0000256" key="2">
    <source>
        <dbReference type="ARBA" id="ARBA00022553"/>
    </source>
</evidence>
<dbReference type="InterPro" id="IPR001806">
    <property type="entry name" value="Small_GTPase"/>
</dbReference>
<evidence type="ECO:0000313" key="6">
    <source>
        <dbReference type="WBParaSite" id="HDID_0000297101-mRNA-1"/>
    </source>
</evidence>
<dbReference type="SMART" id="SM00173">
    <property type="entry name" value="RAS"/>
    <property type="match status" value="1"/>
</dbReference>
<accession>A0A0R3SE12</accession>
<name>A0A0R3SE12_HYMDI</name>
<dbReference type="Gene3D" id="3.40.50.300">
    <property type="entry name" value="P-loop containing nucleotide triphosphate hydrolases"/>
    <property type="match status" value="1"/>
</dbReference>
<feature type="region of interest" description="Disordered" evidence="3">
    <location>
        <begin position="192"/>
        <end position="242"/>
    </location>
</feature>
<dbReference type="GO" id="GO:0005246">
    <property type="term" value="F:calcium channel regulator activity"/>
    <property type="evidence" value="ECO:0007669"/>
    <property type="project" value="TreeGrafter"/>
</dbReference>
<dbReference type="PROSITE" id="PS51421">
    <property type="entry name" value="RAS"/>
    <property type="match status" value="1"/>
</dbReference>
<feature type="region of interest" description="Disordered" evidence="3">
    <location>
        <begin position="57"/>
        <end position="158"/>
    </location>
</feature>
<dbReference type="PRINTS" id="PR00449">
    <property type="entry name" value="RASTRNSFRMNG"/>
</dbReference>
<dbReference type="GO" id="GO:0005525">
    <property type="term" value="F:GTP binding"/>
    <property type="evidence" value="ECO:0007669"/>
    <property type="project" value="InterPro"/>
</dbReference>
<dbReference type="PROSITE" id="PS51419">
    <property type="entry name" value="RAB"/>
    <property type="match status" value="1"/>
</dbReference>
<dbReference type="STRING" id="6216.A0A0R3SE12"/>
<comment type="similarity">
    <text evidence="1">Belongs to the small GTPase superfamily. RGK family.</text>
</comment>
<dbReference type="GO" id="GO:0005886">
    <property type="term" value="C:plasma membrane"/>
    <property type="evidence" value="ECO:0007669"/>
    <property type="project" value="TreeGrafter"/>
</dbReference>
<dbReference type="EMBL" id="UYSG01000814">
    <property type="protein sequence ID" value="VDL24770.1"/>
    <property type="molecule type" value="Genomic_DNA"/>
</dbReference>
<feature type="compositionally biased region" description="Polar residues" evidence="3">
    <location>
        <begin position="192"/>
        <end position="202"/>
    </location>
</feature>
<feature type="region of interest" description="Disordered" evidence="3">
    <location>
        <begin position="534"/>
        <end position="573"/>
    </location>
</feature>
<dbReference type="PANTHER" id="PTHR45775:SF6">
    <property type="entry name" value="RAD, GEM_KIR FAMILY MEMBER 2, ISOFORM C"/>
    <property type="match status" value="1"/>
</dbReference>
<dbReference type="SMART" id="SM00175">
    <property type="entry name" value="RAB"/>
    <property type="match status" value="1"/>
</dbReference>